<evidence type="ECO:0000313" key="3">
    <source>
        <dbReference type="Proteomes" id="UP001529510"/>
    </source>
</evidence>
<evidence type="ECO:0000313" key="2">
    <source>
        <dbReference type="EMBL" id="KAL0162849.1"/>
    </source>
</evidence>
<protein>
    <recommendedName>
        <fullName evidence="1">Complement component C6 KAZAL domain-containing protein</fullName>
    </recommendedName>
</protein>
<dbReference type="EMBL" id="JAMKFB020000021">
    <property type="protein sequence ID" value="KAL0162849.1"/>
    <property type="molecule type" value="Genomic_DNA"/>
</dbReference>
<feature type="non-terminal residue" evidence="2">
    <location>
        <position position="1"/>
    </location>
</feature>
<dbReference type="Proteomes" id="UP001529510">
    <property type="component" value="Unassembled WGS sequence"/>
</dbReference>
<dbReference type="InterPro" id="IPR048828">
    <property type="entry name" value="C6_KAZAL"/>
</dbReference>
<evidence type="ECO:0000259" key="1">
    <source>
        <dbReference type="Pfam" id="PF21288"/>
    </source>
</evidence>
<comment type="caution">
    <text evidence="2">The sequence shown here is derived from an EMBL/GenBank/DDBJ whole genome shotgun (WGS) entry which is preliminary data.</text>
</comment>
<dbReference type="AlphaFoldDB" id="A0ABD0NM58"/>
<dbReference type="Gene3D" id="3.30.60.30">
    <property type="match status" value="1"/>
</dbReference>
<dbReference type="Pfam" id="PF21288">
    <property type="entry name" value="Kazal_C6"/>
    <property type="match status" value="1"/>
</dbReference>
<sequence>ETAIMMSLCAFHADRCHGDRLHFMNNGPCKTDAGSLDWAKFRASEPCGSDTCY</sequence>
<feature type="non-terminal residue" evidence="2">
    <location>
        <position position="53"/>
    </location>
</feature>
<organism evidence="2 3">
    <name type="scientific">Cirrhinus mrigala</name>
    <name type="common">Mrigala</name>
    <dbReference type="NCBI Taxonomy" id="683832"/>
    <lineage>
        <taxon>Eukaryota</taxon>
        <taxon>Metazoa</taxon>
        <taxon>Chordata</taxon>
        <taxon>Craniata</taxon>
        <taxon>Vertebrata</taxon>
        <taxon>Euteleostomi</taxon>
        <taxon>Actinopterygii</taxon>
        <taxon>Neopterygii</taxon>
        <taxon>Teleostei</taxon>
        <taxon>Ostariophysi</taxon>
        <taxon>Cypriniformes</taxon>
        <taxon>Cyprinidae</taxon>
        <taxon>Labeoninae</taxon>
        <taxon>Labeonini</taxon>
        <taxon>Cirrhinus</taxon>
    </lineage>
</organism>
<reference evidence="2 3" key="1">
    <citation type="submission" date="2024-05" db="EMBL/GenBank/DDBJ databases">
        <title>Genome sequencing and assembly of Indian major carp, Cirrhinus mrigala (Hamilton, 1822).</title>
        <authorList>
            <person name="Mohindra V."/>
            <person name="Chowdhury L.M."/>
            <person name="Lal K."/>
            <person name="Jena J.K."/>
        </authorList>
    </citation>
    <scope>NUCLEOTIDE SEQUENCE [LARGE SCALE GENOMIC DNA]</scope>
    <source>
        <strain evidence="2">CM1030</strain>
        <tissue evidence="2">Blood</tissue>
    </source>
</reference>
<gene>
    <name evidence="2" type="ORF">M9458_042245</name>
</gene>
<keyword evidence="3" id="KW-1185">Reference proteome</keyword>
<name>A0ABD0NM58_CIRMR</name>
<proteinExistence type="predicted"/>
<feature type="domain" description="Complement component C6 KAZAL" evidence="1">
    <location>
        <begin position="2"/>
        <end position="30"/>
    </location>
</feature>
<accession>A0ABD0NM58</accession>